<dbReference type="EMBL" id="LLEI02000043">
    <property type="protein sequence ID" value="OAJ93157.1"/>
    <property type="molecule type" value="Genomic_DNA"/>
</dbReference>
<evidence type="ECO:0000313" key="10">
    <source>
        <dbReference type="EMBL" id="OAJ93157.1"/>
    </source>
</evidence>
<dbReference type="Gene3D" id="1.10.3720.10">
    <property type="entry name" value="MetI-like"/>
    <property type="match status" value="1"/>
</dbReference>
<accession>A0A177XX04</accession>
<protein>
    <submittedName>
        <fullName evidence="10">Spermidine/putrescine ABC transporter permease</fullName>
    </submittedName>
</protein>
<keyword evidence="6 8" id="KW-1133">Transmembrane helix</keyword>
<organism evidence="10 11">
    <name type="scientific">Vibrio bivalvicida</name>
    <dbReference type="NCBI Taxonomy" id="1276888"/>
    <lineage>
        <taxon>Bacteria</taxon>
        <taxon>Pseudomonadati</taxon>
        <taxon>Pseudomonadota</taxon>
        <taxon>Gammaproteobacteria</taxon>
        <taxon>Vibrionales</taxon>
        <taxon>Vibrionaceae</taxon>
        <taxon>Vibrio</taxon>
        <taxon>Vibrio oreintalis group</taxon>
    </lineage>
</organism>
<evidence type="ECO:0000256" key="3">
    <source>
        <dbReference type="ARBA" id="ARBA00022448"/>
    </source>
</evidence>
<reference evidence="10 11" key="1">
    <citation type="journal article" date="2016" name="Syst. Appl. Microbiol.">
        <title>Vibrio bivalvicida sp. nov., a novel larval pathogen for bivalve molluscs reared in a hatchery.</title>
        <authorList>
            <person name="Dubert J."/>
            <person name="Romalde J.L."/>
            <person name="Prado S."/>
            <person name="Barja J.L."/>
        </authorList>
    </citation>
    <scope>NUCLEOTIDE SEQUENCE [LARGE SCALE GENOMIC DNA]</scope>
    <source>
        <strain evidence="10 11">605</strain>
    </source>
</reference>
<evidence type="ECO:0000256" key="7">
    <source>
        <dbReference type="ARBA" id="ARBA00023136"/>
    </source>
</evidence>
<evidence type="ECO:0000256" key="8">
    <source>
        <dbReference type="RuleBase" id="RU363032"/>
    </source>
</evidence>
<comment type="subcellular location">
    <subcellularLocation>
        <location evidence="1 8">Cell membrane</location>
        <topology evidence="1 8">Multi-pass membrane protein</topology>
    </subcellularLocation>
</comment>
<dbReference type="InterPro" id="IPR035906">
    <property type="entry name" value="MetI-like_sf"/>
</dbReference>
<dbReference type="PROSITE" id="PS50928">
    <property type="entry name" value="ABC_TM1"/>
    <property type="match status" value="1"/>
</dbReference>
<feature type="transmembrane region" description="Helical" evidence="8">
    <location>
        <begin position="12"/>
        <end position="33"/>
    </location>
</feature>
<feature type="transmembrane region" description="Helical" evidence="8">
    <location>
        <begin position="199"/>
        <end position="221"/>
    </location>
</feature>
<dbReference type="Pfam" id="PF00528">
    <property type="entry name" value="BPD_transp_1"/>
    <property type="match status" value="1"/>
</dbReference>
<dbReference type="Proteomes" id="UP000078406">
    <property type="component" value="Unassembled WGS sequence"/>
</dbReference>
<evidence type="ECO:0000256" key="6">
    <source>
        <dbReference type="ARBA" id="ARBA00022989"/>
    </source>
</evidence>
<evidence type="ECO:0000256" key="4">
    <source>
        <dbReference type="ARBA" id="ARBA00022475"/>
    </source>
</evidence>
<dbReference type="AlphaFoldDB" id="A0A177XX04"/>
<gene>
    <name evidence="10" type="ORF">APB76_14410</name>
</gene>
<comment type="similarity">
    <text evidence="2">Belongs to the binding-protein-dependent transport system permease family. CysTW subfamily.</text>
</comment>
<dbReference type="InterPro" id="IPR000515">
    <property type="entry name" value="MetI-like"/>
</dbReference>
<dbReference type="RefSeq" id="WP_054961697.1">
    <property type="nucleotide sequence ID" value="NZ_LLEI02000043.1"/>
</dbReference>
<dbReference type="GO" id="GO:0055085">
    <property type="term" value="P:transmembrane transport"/>
    <property type="evidence" value="ECO:0007669"/>
    <property type="project" value="InterPro"/>
</dbReference>
<keyword evidence="4" id="KW-1003">Cell membrane</keyword>
<dbReference type="GO" id="GO:0005886">
    <property type="term" value="C:plasma membrane"/>
    <property type="evidence" value="ECO:0007669"/>
    <property type="project" value="UniProtKB-SubCell"/>
</dbReference>
<dbReference type="CDD" id="cd06261">
    <property type="entry name" value="TM_PBP2"/>
    <property type="match status" value="1"/>
</dbReference>
<evidence type="ECO:0000256" key="5">
    <source>
        <dbReference type="ARBA" id="ARBA00022692"/>
    </source>
</evidence>
<feature type="transmembrane region" description="Helical" evidence="8">
    <location>
        <begin position="160"/>
        <end position="178"/>
    </location>
</feature>
<dbReference type="SUPFAM" id="SSF161098">
    <property type="entry name" value="MetI-like"/>
    <property type="match status" value="1"/>
</dbReference>
<feature type="transmembrane region" description="Helical" evidence="8">
    <location>
        <begin position="109"/>
        <end position="129"/>
    </location>
</feature>
<keyword evidence="7 8" id="KW-0472">Membrane</keyword>
<sequence>MNNNLTSWKVWLMLLPGVGTIMLLMGSTFYMVISQSLGFHNMMGESGFSLTFWQEALSDAKLHKSLIYSIKVSVIGALGAVAMAYPLVLWLRRPFPGSTTITGVLRAPMFIPGLVAAFLLVNVISYHGIVNQILLGLGITDKPIRMQNDDFGWGVIMLQIWKQLPFAMILLAGAVNSIRNDVLDAASDLGASAWNRFKGIIFPISIPSLQVSLILIFIGALGDYSFYSIAGPKNTYSLSMLMHITSTEFMEWNKGAVIAVIIMITAVVAALAISLLTAPLAYKKGRLK</sequence>
<evidence type="ECO:0000259" key="9">
    <source>
        <dbReference type="PROSITE" id="PS50928"/>
    </source>
</evidence>
<feature type="transmembrane region" description="Helical" evidence="8">
    <location>
        <begin position="256"/>
        <end position="282"/>
    </location>
</feature>
<name>A0A177XX04_9VIBR</name>
<dbReference type="PANTHER" id="PTHR42929:SF1">
    <property type="entry name" value="INNER MEMBRANE ABC TRANSPORTER PERMEASE PROTEIN YDCU-RELATED"/>
    <property type="match status" value="1"/>
</dbReference>
<proteinExistence type="inferred from homology"/>
<evidence type="ECO:0000256" key="2">
    <source>
        <dbReference type="ARBA" id="ARBA00007069"/>
    </source>
</evidence>
<feature type="transmembrane region" description="Helical" evidence="8">
    <location>
        <begin position="66"/>
        <end position="88"/>
    </location>
</feature>
<dbReference type="PANTHER" id="PTHR42929">
    <property type="entry name" value="INNER MEMBRANE ABC TRANSPORTER PERMEASE PROTEIN YDCU-RELATED-RELATED"/>
    <property type="match status" value="1"/>
</dbReference>
<evidence type="ECO:0000313" key="11">
    <source>
        <dbReference type="Proteomes" id="UP000078406"/>
    </source>
</evidence>
<comment type="caution">
    <text evidence="10">The sequence shown here is derived from an EMBL/GenBank/DDBJ whole genome shotgun (WGS) entry which is preliminary data.</text>
</comment>
<keyword evidence="5 8" id="KW-0812">Transmembrane</keyword>
<feature type="domain" description="ABC transmembrane type-1" evidence="9">
    <location>
        <begin position="66"/>
        <end position="273"/>
    </location>
</feature>
<evidence type="ECO:0000256" key="1">
    <source>
        <dbReference type="ARBA" id="ARBA00004651"/>
    </source>
</evidence>
<keyword evidence="3 8" id="KW-0813">Transport</keyword>